<dbReference type="OrthoDB" id="10671340at2759"/>
<reference evidence="3" key="1">
    <citation type="journal article" date="2016" name="Genome Announc.">
        <title>Draft genome sequences of fungus Aspergillus calidoustus.</title>
        <authorList>
            <person name="Horn F."/>
            <person name="Linde J."/>
            <person name="Mattern D.J."/>
            <person name="Walther G."/>
            <person name="Guthke R."/>
            <person name="Scherlach K."/>
            <person name="Martin K."/>
            <person name="Brakhage A.A."/>
            <person name="Petzke L."/>
            <person name="Valiante V."/>
        </authorList>
    </citation>
    <scope>NUCLEOTIDE SEQUENCE [LARGE SCALE GENOMIC DNA]</scope>
    <source>
        <strain evidence="3">SF006504</strain>
    </source>
</reference>
<gene>
    <name evidence="2" type="ORF">ASPCAL05736</name>
</gene>
<keyword evidence="3" id="KW-1185">Reference proteome</keyword>
<accession>A0A0U5FYH3</accession>
<proteinExistence type="predicted"/>
<sequence length="448" mass="48514">MAPTPPAVNDPNSKSCPKCKRSGLIVLLFMSRKGDRVLKMCEKCRASSQNSHRRRRRQDAARRQMAAAALQTFEQIDDPNEHQNQAGDGHNHNHGHGGENGVPVVEAAPVFETEFLFDHNAATLVPPSFLQAPASSFSLTAAHGGFEMPPAPTPASVYAGNNDLLFPPVSRYAATGFPADPPAGLSASVAAYYSLQEPTNYPKPTAEMSVAVPPASPYPVAESYSGVDYDSQQAITERFTNPGLYADVAFKTSTFVHDDLELYDSLMNSPGHADALQTPVSVHHHQESHGSLGPLGYVDAALTQASVDQLPTPSSSLDDRLAFNGPFSPLDNVNAALSLASVNEVQTPSSLDEYQELLDSFVNSDAHAPLVSPHSGHYSGENRSTLTVTALAEAVETVKTSVSVADPEFYLSQFPDFDFTEAVFDKEEEQMPKDRVCRYYRYHQDSAE</sequence>
<protein>
    <submittedName>
        <fullName evidence="2">Uncharacterized protein</fullName>
    </submittedName>
</protein>
<feature type="region of interest" description="Disordered" evidence="1">
    <location>
        <begin position="79"/>
        <end position="99"/>
    </location>
</feature>
<feature type="region of interest" description="Disordered" evidence="1">
    <location>
        <begin position="45"/>
        <end position="64"/>
    </location>
</feature>
<evidence type="ECO:0000313" key="2">
    <source>
        <dbReference type="EMBL" id="CEL04608.1"/>
    </source>
</evidence>
<organism evidence="2 3">
    <name type="scientific">Aspergillus calidoustus</name>
    <dbReference type="NCBI Taxonomy" id="454130"/>
    <lineage>
        <taxon>Eukaryota</taxon>
        <taxon>Fungi</taxon>
        <taxon>Dikarya</taxon>
        <taxon>Ascomycota</taxon>
        <taxon>Pezizomycotina</taxon>
        <taxon>Eurotiomycetes</taxon>
        <taxon>Eurotiomycetidae</taxon>
        <taxon>Eurotiales</taxon>
        <taxon>Aspergillaceae</taxon>
        <taxon>Aspergillus</taxon>
        <taxon>Aspergillus subgen. Nidulantes</taxon>
    </lineage>
</organism>
<name>A0A0U5FYH3_ASPCI</name>
<dbReference type="Proteomes" id="UP000054771">
    <property type="component" value="Unassembled WGS sequence"/>
</dbReference>
<evidence type="ECO:0000313" key="3">
    <source>
        <dbReference type="Proteomes" id="UP000054771"/>
    </source>
</evidence>
<dbReference type="AlphaFoldDB" id="A0A0U5FYH3"/>
<evidence type="ECO:0000256" key="1">
    <source>
        <dbReference type="SAM" id="MobiDB-lite"/>
    </source>
</evidence>
<dbReference type="EMBL" id="CDMC01000004">
    <property type="protein sequence ID" value="CEL04608.1"/>
    <property type="molecule type" value="Genomic_DNA"/>
</dbReference>